<dbReference type="Gene3D" id="3.30.1370.210">
    <property type="match status" value="1"/>
</dbReference>
<dbReference type="EMBL" id="KI631268">
    <property type="protein sequence ID" value="EYU29305.1"/>
    <property type="molecule type" value="Genomic_DNA"/>
</dbReference>
<dbReference type="GO" id="GO:0008270">
    <property type="term" value="F:zinc ion binding"/>
    <property type="evidence" value="ECO:0007669"/>
    <property type="project" value="UniProtKB-KW"/>
</dbReference>
<dbReference type="PhylomeDB" id="A0A022QS18"/>
<dbReference type="Pfam" id="PF25512">
    <property type="entry name" value="zf-CCCH_AtC3H23"/>
    <property type="match status" value="1"/>
</dbReference>
<keyword evidence="1 6" id="KW-0479">Metal-binding</keyword>
<dbReference type="Pfam" id="PF00642">
    <property type="entry name" value="zf-CCCH"/>
    <property type="match status" value="1"/>
</dbReference>
<evidence type="ECO:0000256" key="2">
    <source>
        <dbReference type="ARBA" id="ARBA00022737"/>
    </source>
</evidence>
<accession>A0A022QS18</accession>
<dbReference type="SMART" id="SM00356">
    <property type="entry name" value="ZnF_C3H1"/>
    <property type="match status" value="1"/>
</dbReference>
<dbReference type="Proteomes" id="UP000030748">
    <property type="component" value="Unassembled WGS sequence"/>
</dbReference>
<dbReference type="FunFam" id="3.30.1370.210:FF:000009">
    <property type="entry name" value="Zinc finger CCCH domain-containing protein 66"/>
    <property type="match status" value="1"/>
</dbReference>
<keyword evidence="5" id="KW-0238">DNA-binding</keyword>
<dbReference type="InterPro" id="IPR057444">
    <property type="entry name" value="Znf-CCCH_AtC3H23-like"/>
</dbReference>
<dbReference type="PANTHER" id="PTHR14493:SF147">
    <property type="entry name" value="ZINC FINGER CCCH DOMAIN-CONTAINING PROTEIN 23"/>
    <property type="match status" value="1"/>
</dbReference>
<protein>
    <recommendedName>
        <fullName evidence="7">C3H1-type domain-containing protein</fullName>
    </recommendedName>
</protein>
<dbReference type="OMA" id="DASACDY"/>
<keyword evidence="4 6" id="KW-0862">Zinc</keyword>
<organism evidence="8 9">
    <name type="scientific">Erythranthe guttata</name>
    <name type="common">Yellow monkey flower</name>
    <name type="synonym">Mimulus guttatus</name>
    <dbReference type="NCBI Taxonomy" id="4155"/>
    <lineage>
        <taxon>Eukaryota</taxon>
        <taxon>Viridiplantae</taxon>
        <taxon>Streptophyta</taxon>
        <taxon>Embryophyta</taxon>
        <taxon>Tracheophyta</taxon>
        <taxon>Spermatophyta</taxon>
        <taxon>Magnoliopsida</taxon>
        <taxon>eudicotyledons</taxon>
        <taxon>Gunneridae</taxon>
        <taxon>Pentapetalae</taxon>
        <taxon>asterids</taxon>
        <taxon>lamiids</taxon>
        <taxon>Lamiales</taxon>
        <taxon>Phrymaceae</taxon>
        <taxon>Erythranthe</taxon>
    </lineage>
</organism>
<dbReference type="KEGG" id="egt:105967238"/>
<reference evidence="8 9" key="1">
    <citation type="journal article" date="2013" name="Proc. Natl. Acad. Sci. U.S.A.">
        <title>Fine-scale variation in meiotic recombination in Mimulus inferred from population shotgun sequencing.</title>
        <authorList>
            <person name="Hellsten U."/>
            <person name="Wright K.M."/>
            <person name="Jenkins J."/>
            <person name="Shu S."/>
            <person name="Yuan Y."/>
            <person name="Wessler S.R."/>
            <person name="Schmutz J."/>
            <person name="Willis J.H."/>
            <person name="Rokhsar D.S."/>
        </authorList>
    </citation>
    <scope>NUCLEOTIDE SEQUENCE [LARGE SCALE GENOMIC DNA]</scope>
    <source>
        <strain evidence="9">cv. DUN x IM62</strain>
    </source>
</reference>
<keyword evidence="9" id="KW-1185">Reference proteome</keyword>
<dbReference type="PROSITE" id="PS50103">
    <property type="entry name" value="ZF_C3H1"/>
    <property type="match status" value="1"/>
</dbReference>
<evidence type="ECO:0000313" key="9">
    <source>
        <dbReference type="Proteomes" id="UP000030748"/>
    </source>
</evidence>
<keyword evidence="3 6" id="KW-0863">Zinc-finger</keyword>
<dbReference type="InterPro" id="IPR000571">
    <property type="entry name" value="Znf_CCCH"/>
</dbReference>
<evidence type="ECO:0000256" key="1">
    <source>
        <dbReference type="ARBA" id="ARBA00022723"/>
    </source>
</evidence>
<name>A0A022QS18_ERYGU</name>
<dbReference type="GO" id="GO:0006355">
    <property type="term" value="P:regulation of DNA-templated transcription"/>
    <property type="evidence" value="ECO:0007669"/>
    <property type="project" value="UniProtKB-ARBA"/>
</dbReference>
<dbReference type="eggNOG" id="KOG1595">
    <property type="taxonomic scope" value="Eukaryota"/>
</dbReference>
<dbReference type="AlphaFoldDB" id="A0A022QS18"/>
<evidence type="ECO:0000259" key="7">
    <source>
        <dbReference type="PROSITE" id="PS50103"/>
    </source>
</evidence>
<keyword evidence="2" id="KW-0677">Repeat</keyword>
<dbReference type="PANTHER" id="PTHR14493">
    <property type="entry name" value="UNKEMPT FAMILY MEMBER"/>
    <property type="match status" value="1"/>
</dbReference>
<evidence type="ECO:0000256" key="6">
    <source>
        <dbReference type="PROSITE-ProRule" id="PRU00723"/>
    </source>
</evidence>
<evidence type="ECO:0000256" key="3">
    <source>
        <dbReference type="ARBA" id="ARBA00022771"/>
    </source>
</evidence>
<proteinExistence type="predicted"/>
<dbReference type="OrthoDB" id="410307at2759"/>
<sequence>MMTMMKIRDHSRSNPTVGIQPWDYHFVEDPTAEIYAPPSCADATFDVNTMAALLRYLPSNNDDGDFADDFDVPVDAFSCDNFRMFEFKVKKCALARSHDWTECPFAHPGEKARRRDPRRYHYSGSACPDFRRGECRRGDACEYAHGVFESWLHPARYRTLPCKDGTHCHRRVCFFAHTPDQLRVLTHSATSPEASPSRIGHDSLSAMPMFGSSPKSTLFSPLSPTTGSPPVSPNSVNQLAESMRYMQLNKMNMGLGLSVSPPTWGIRIGSPRSPPTTRPGFTNLPNTPIRARVSPGFSTVDAWGTSFEEEPFMERVESGRELRERIYAKLGKENSLNRVNSDDGLCPDFDWVNELVN</sequence>
<evidence type="ECO:0000313" key="8">
    <source>
        <dbReference type="EMBL" id="EYU29305.1"/>
    </source>
</evidence>
<gene>
    <name evidence="8" type="ORF">MIMGU_mgv1a008957mg</name>
</gene>
<feature type="domain" description="C3H1-type" evidence="7">
    <location>
        <begin position="122"/>
        <end position="148"/>
    </location>
</feature>
<evidence type="ECO:0000256" key="4">
    <source>
        <dbReference type="ARBA" id="ARBA00022833"/>
    </source>
</evidence>
<evidence type="ECO:0000256" key="5">
    <source>
        <dbReference type="ARBA" id="ARBA00023125"/>
    </source>
</evidence>
<feature type="zinc finger region" description="C3H1-type" evidence="6">
    <location>
        <begin position="122"/>
        <end position="148"/>
    </location>
</feature>
<dbReference type="InterPro" id="IPR045234">
    <property type="entry name" value="Unkempt-like"/>
</dbReference>
<dbReference type="GO" id="GO:0003677">
    <property type="term" value="F:DNA binding"/>
    <property type="evidence" value="ECO:0007669"/>
    <property type="project" value="UniProtKB-KW"/>
</dbReference>